<sequence length="238" mass="27206">MARNVKKNSISHTLPNESNIYRPTVDRSGTQTVKPSSRLQEGRRAATRGVVPSDDDIGTRFTRNPRTGTFHQVFSEPSYKSKRQHEHLDQHYEDSYGHSYEGHFFPELKRERNGHNSSSAGKKKPDSRPQSRSRKNKIESDESDFLQVFSKSSRGNGMQQQHGIKGSAAGKVDRAELNSQHEDNCKDSFGHSYERHRPSSLGTTTPGPRREKKMTMILPRKKKQKQDHDLNQIPAKRE</sequence>
<feature type="compositionally biased region" description="Basic and acidic residues" evidence="1">
    <location>
        <begin position="226"/>
        <end position="238"/>
    </location>
</feature>
<dbReference type="EMBL" id="HBGN01005624">
    <property type="protein sequence ID" value="CAD9317230.1"/>
    <property type="molecule type" value="Transcribed_RNA"/>
</dbReference>
<feature type="compositionally biased region" description="Basic and acidic residues" evidence="1">
    <location>
        <begin position="171"/>
        <end position="197"/>
    </location>
</feature>
<protein>
    <submittedName>
        <fullName evidence="2">Uncharacterized protein</fullName>
    </submittedName>
</protein>
<accession>A0A7S2E613</accession>
<reference evidence="2" key="1">
    <citation type="submission" date="2021-01" db="EMBL/GenBank/DDBJ databases">
        <authorList>
            <person name="Corre E."/>
            <person name="Pelletier E."/>
            <person name="Niang G."/>
            <person name="Scheremetjew M."/>
            <person name="Finn R."/>
            <person name="Kale V."/>
            <person name="Holt S."/>
            <person name="Cochrane G."/>
            <person name="Meng A."/>
            <person name="Brown T."/>
            <person name="Cohen L."/>
        </authorList>
    </citation>
    <scope>NUCLEOTIDE SEQUENCE</scope>
    <source>
        <strain evidence="2">Pop2</strain>
    </source>
</reference>
<feature type="region of interest" description="Disordered" evidence="1">
    <location>
        <begin position="1"/>
        <end position="238"/>
    </location>
</feature>
<feature type="compositionally biased region" description="Basic and acidic residues" evidence="1">
    <location>
        <begin position="86"/>
        <end position="114"/>
    </location>
</feature>
<evidence type="ECO:0000256" key="1">
    <source>
        <dbReference type="SAM" id="MobiDB-lite"/>
    </source>
</evidence>
<evidence type="ECO:0000313" key="2">
    <source>
        <dbReference type="EMBL" id="CAD9317230.1"/>
    </source>
</evidence>
<feature type="compositionally biased region" description="Polar residues" evidence="1">
    <location>
        <begin position="7"/>
        <end position="39"/>
    </location>
</feature>
<gene>
    <name evidence="2" type="ORF">DBRI1063_LOCUS3638</name>
</gene>
<organism evidence="2">
    <name type="scientific">Ditylum brightwellii</name>
    <dbReference type="NCBI Taxonomy" id="49249"/>
    <lineage>
        <taxon>Eukaryota</taxon>
        <taxon>Sar</taxon>
        <taxon>Stramenopiles</taxon>
        <taxon>Ochrophyta</taxon>
        <taxon>Bacillariophyta</taxon>
        <taxon>Mediophyceae</taxon>
        <taxon>Lithodesmiophycidae</taxon>
        <taxon>Lithodesmiales</taxon>
        <taxon>Lithodesmiaceae</taxon>
        <taxon>Ditylum</taxon>
    </lineage>
</organism>
<proteinExistence type="predicted"/>
<feature type="compositionally biased region" description="Polar residues" evidence="1">
    <location>
        <begin position="61"/>
        <end position="72"/>
    </location>
</feature>
<dbReference type="AlphaFoldDB" id="A0A7S2E613"/>
<feature type="compositionally biased region" description="Polar residues" evidence="1">
    <location>
        <begin position="149"/>
        <end position="162"/>
    </location>
</feature>
<name>A0A7S2E613_9STRA</name>